<dbReference type="Pfam" id="PF13963">
    <property type="entry name" value="Transpos_assoc"/>
    <property type="match status" value="1"/>
</dbReference>
<keyword evidence="3" id="KW-1185">Reference proteome</keyword>
<name>A0A3L6T3F6_PANMI</name>
<accession>A0A3L6T3F6</accession>
<evidence type="ECO:0000313" key="2">
    <source>
        <dbReference type="EMBL" id="RLN30471.1"/>
    </source>
</evidence>
<dbReference type="InterPro" id="IPR029480">
    <property type="entry name" value="Transpos_assoc"/>
</dbReference>
<proteinExistence type="predicted"/>
<dbReference type="OrthoDB" id="1243548at2759"/>
<comment type="caution">
    <text evidence="2">The sequence shown here is derived from an EMBL/GenBank/DDBJ whole genome shotgun (WGS) entry which is preliminary data.</text>
</comment>
<dbReference type="EMBL" id="PQIB02000003">
    <property type="protein sequence ID" value="RLN30471.1"/>
    <property type="molecule type" value="Genomic_DNA"/>
</dbReference>
<dbReference type="Proteomes" id="UP000275267">
    <property type="component" value="Unassembled WGS sequence"/>
</dbReference>
<evidence type="ECO:0000313" key="3">
    <source>
        <dbReference type="Proteomes" id="UP000275267"/>
    </source>
</evidence>
<gene>
    <name evidence="2" type="ORF">C2845_PM05G21200</name>
</gene>
<sequence length="127" mass="14886">MAWINGLNYFLDAAEAHRSSKGFMCCSCRFCRNNKDFFERNTLHTHLYERGFMDNYTLWTKHGEPGVLMEDDEDNDDDNNILDLDHLYEVGGFNDEPMDEAEENATEEVPHDDLGQVCYMHRKIVKL</sequence>
<protein>
    <submittedName>
        <fullName evidence="2">Tam1 transposon protein TNP2</fullName>
    </submittedName>
</protein>
<organism evidence="2 3">
    <name type="scientific">Panicum miliaceum</name>
    <name type="common">Proso millet</name>
    <name type="synonym">Broomcorn millet</name>
    <dbReference type="NCBI Taxonomy" id="4540"/>
    <lineage>
        <taxon>Eukaryota</taxon>
        <taxon>Viridiplantae</taxon>
        <taxon>Streptophyta</taxon>
        <taxon>Embryophyta</taxon>
        <taxon>Tracheophyta</taxon>
        <taxon>Spermatophyta</taxon>
        <taxon>Magnoliopsida</taxon>
        <taxon>Liliopsida</taxon>
        <taxon>Poales</taxon>
        <taxon>Poaceae</taxon>
        <taxon>PACMAD clade</taxon>
        <taxon>Panicoideae</taxon>
        <taxon>Panicodae</taxon>
        <taxon>Paniceae</taxon>
        <taxon>Panicinae</taxon>
        <taxon>Panicum</taxon>
        <taxon>Panicum sect. Panicum</taxon>
    </lineage>
</organism>
<feature type="domain" description="Transposase-associated" evidence="1">
    <location>
        <begin position="3"/>
        <end position="64"/>
    </location>
</feature>
<reference evidence="3" key="1">
    <citation type="journal article" date="2019" name="Nat. Commun.">
        <title>The genome of broomcorn millet.</title>
        <authorList>
            <person name="Zou C."/>
            <person name="Miki D."/>
            <person name="Li D."/>
            <person name="Tang Q."/>
            <person name="Xiao L."/>
            <person name="Rajput S."/>
            <person name="Deng P."/>
            <person name="Jia W."/>
            <person name="Huang R."/>
            <person name="Zhang M."/>
            <person name="Sun Y."/>
            <person name="Hu J."/>
            <person name="Fu X."/>
            <person name="Schnable P.S."/>
            <person name="Li F."/>
            <person name="Zhang H."/>
            <person name="Feng B."/>
            <person name="Zhu X."/>
            <person name="Liu R."/>
            <person name="Schnable J.C."/>
            <person name="Zhu J.-K."/>
            <person name="Zhang H."/>
        </authorList>
    </citation>
    <scope>NUCLEOTIDE SEQUENCE [LARGE SCALE GENOMIC DNA]</scope>
</reference>
<dbReference type="AlphaFoldDB" id="A0A3L6T3F6"/>
<evidence type="ECO:0000259" key="1">
    <source>
        <dbReference type="Pfam" id="PF13963"/>
    </source>
</evidence>